<reference evidence="9" key="1">
    <citation type="journal article" date="2004" name="Nature">
        <title>Genome duplication in the teleost fish Tetraodon nigroviridis reveals the early vertebrate proto-karyotype.</title>
        <authorList>
            <person name="Jaillon O."/>
            <person name="Aury J.-M."/>
            <person name="Brunet F."/>
            <person name="Petit J.-L."/>
            <person name="Stange-Thomann N."/>
            <person name="Mauceli E."/>
            <person name="Bouneau L."/>
            <person name="Fischer C."/>
            <person name="Ozouf-Costaz C."/>
            <person name="Bernot A."/>
            <person name="Nicaud S."/>
            <person name="Jaffe D."/>
            <person name="Fisher S."/>
            <person name="Lutfalla G."/>
            <person name="Dossat C."/>
            <person name="Segurens B."/>
            <person name="Dasilva C."/>
            <person name="Salanoubat M."/>
            <person name="Levy M."/>
            <person name="Boudet N."/>
            <person name="Castellano S."/>
            <person name="Anthouard V."/>
            <person name="Jubin C."/>
            <person name="Castelli V."/>
            <person name="Katinka M."/>
            <person name="Vacherie B."/>
            <person name="Biemont C."/>
            <person name="Skalli Z."/>
            <person name="Cattolico L."/>
            <person name="Poulain J."/>
            <person name="De Berardinis V."/>
            <person name="Cruaud C."/>
            <person name="Duprat S."/>
            <person name="Brottier P."/>
            <person name="Coutanceau J.-P."/>
            <person name="Gouzy J."/>
            <person name="Parra G."/>
            <person name="Lardier G."/>
            <person name="Chapple C."/>
            <person name="McKernan K.J."/>
            <person name="McEwan P."/>
            <person name="Bosak S."/>
            <person name="Kellis M."/>
            <person name="Volff J.-N."/>
            <person name="Guigo R."/>
            <person name="Zody M.C."/>
            <person name="Mesirov J."/>
            <person name="Lindblad-Toh K."/>
            <person name="Birren B."/>
            <person name="Nusbaum C."/>
            <person name="Kahn D."/>
            <person name="Robinson-Rechavi M."/>
            <person name="Laudet V."/>
            <person name="Schachter V."/>
            <person name="Quetier F."/>
            <person name="Saurin W."/>
            <person name="Scarpelli C."/>
            <person name="Wincker P."/>
            <person name="Lander E.S."/>
            <person name="Weissenbach J."/>
            <person name="Roest Crollius H."/>
        </authorList>
    </citation>
    <scope>NUCLEOTIDE SEQUENCE [LARGE SCALE GENOMIC DNA]</scope>
</reference>
<dbReference type="InterPro" id="IPR046350">
    <property type="entry name" value="Cystatin_sf"/>
</dbReference>
<dbReference type="SMART" id="SM00043">
    <property type="entry name" value="CY"/>
    <property type="match status" value="1"/>
</dbReference>
<keyword evidence="2" id="KW-0789">Thiol protease inhibitor</keyword>
<dbReference type="GO" id="GO:0072562">
    <property type="term" value="C:blood microparticle"/>
    <property type="evidence" value="ECO:0007669"/>
    <property type="project" value="TreeGrafter"/>
</dbReference>
<evidence type="ECO:0000256" key="6">
    <source>
        <dbReference type="SAM" id="MobiDB-lite"/>
    </source>
</evidence>
<evidence type="ECO:0000256" key="4">
    <source>
        <dbReference type="ARBA" id="ARBA00023157"/>
    </source>
</evidence>
<dbReference type="PANTHER" id="PTHR13814:SF12">
    <property type="entry name" value="KININOGEN-1"/>
    <property type="match status" value="1"/>
</dbReference>
<dbReference type="OrthoDB" id="9937817at2759"/>
<dbReference type="PROSITE" id="PS51647">
    <property type="entry name" value="CYSTATIN_KININOGEN"/>
    <property type="match status" value="1"/>
</dbReference>
<dbReference type="InterPro" id="IPR050735">
    <property type="entry name" value="Kininogen_Fetuin_HRG"/>
</dbReference>
<evidence type="ECO:0000313" key="9">
    <source>
        <dbReference type="EMBL" id="CAF96097.1"/>
    </source>
</evidence>
<dbReference type="FunFam" id="3.10.450.10:FF:000002">
    <property type="entry name" value="Kininogen 1"/>
    <property type="match status" value="1"/>
</dbReference>
<keyword evidence="4" id="KW-1015">Disulfide bond</keyword>
<feature type="region of interest" description="Disordered" evidence="6">
    <location>
        <begin position="266"/>
        <end position="335"/>
    </location>
</feature>
<reference evidence="9" key="2">
    <citation type="submission" date="2004-02" db="EMBL/GenBank/DDBJ databases">
        <authorList>
            <consortium name="Genoscope"/>
            <consortium name="Whitehead Institute Centre for Genome Research"/>
        </authorList>
    </citation>
    <scope>NUCLEOTIDE SEQUENCE</scope>
</reference>
<proteinExistence type="predicted"/>
<keyword evidence="1" id="KW-0646">Protease inhibitor</keyword>
<keyword evidence="3 7" id="KW-0732">Signal</keyword>
<evidence type="ECO:0000256" key="2">
    <source>
        <dbReference type="ARBA" id="ARBA00022704"/>
    </source>
</evidence>
<dbReference type="CDD" id="cd00042">
    <property type="entry name" value="CY"/>
    <property type="match status" value="1"/>
</dbReference>
<dbReference type="Gene3D" id="3.10.450.10">
    <property type="match status" value="1"/>
</dbReference>
<sequence length="335" mass="36787">MRSGLGLCVLGLLWLNGSVSGQEPVKVFCDDASVEKAVHSAVEKLNERLTAGKKLALFQIQSASKVPDFTTLRIWRRCGVHTAVHQQEDRLPSRKQQTLDGLRLPALAEKPAPCSAIVHVTPAEVHTRQVECVFEGQVIPEKAPCLGCEVEIHENSEDLKSPLSVSITKYNSMSDSTHLFALHSVVYATRQVVAGFRFKMRFDMKKTTCAKAEHRELSELCAPDDQDVEFANCNSTVDVAPWRHELPQANIQCEAGMLPTFIKRRPPGWTPLRRVEEPPSPSPRTPGAKEESSEEDTTASKPWKPFNPPSAAAPTDAPTQPAADAPALSDKDLLA</sequence>
<feature type="chain" id="PRO_5004244030" evidence="7">
    <location>
        <begin position="22"/>
        <end position="335"/>
    </location>
</feature>
<dbReference type="SUPFAM" id="SSF54403">
    <property type="entry name" value="Cystatin/monellin"/>
    <property type="match status" value="1"/>
</dbReference>
<protein>
    <submittedName>
        <fullName evidence="9">(spotted green pufferfish) hypothetical protein</fullName>
    </submittedName>
</protein>
<feature type="compositionally biased region" description="Low complexity" evidence="6">
    <location>
        <begin position="309"/>
        <end position="327"/>
    </location>
</feature>
<evidence type="ECO:0000259" key="8">
    <source>
        <dbReference type="PROSITE" id="PS51647"/>
    </source>
</evidence>
<dbReference type="PANTHER" id="PTHR13814">
    <property type="entry name" value="FETUIN"/>
    <property type="match status" value="1"/>
</dbReference>
<evidence type="ECO:0000256" key="1">
    <source>
        <dbReference type="ARBA" id="ARBA00022690"/>
    </source>
</evidence>
<feature type="domain" description="Cystatin kininogen-type" evidence="8">
    <location>
        <begin position="154"/>
        <end position="259"/>
    </location>
</feature>
<dbReference type="InterPro" id="IPR027358">
    <property type="entry name" value="Kininogen-type_cystatin_dom"/>
</dbReference>
<dbReference type="InterPro" id="IPR000010">
    <property type="entry name" value="Cystatin_dom"/>
</dbReference>
<dbReference type="EMBL" id="CAAE01014243">
    <property type="protein sequence ID" value="CAF96097.1"/>
    <property type="molecule type" value="Genomic_DNA"/>
</dbReference>
<accession>Q4STD5</accession>
<name>Q4STD5_TETNG</name>
<feature type="signal peptide" evidence="7">
    <location>
        <begin position="1"/>
        <end position="21"/>
    </location>
</feature>
<dbReference type="KEGG" id="tng:GSTEN00013007G001"/>
<dbReference type="GO" id="GO:0030195">
    <property type="term" value="P:negative regulation of blood coagulation"/>
    <property type="evidence" value="ECO:0007669"/>
    <property type="project" value="TreeGrafter"/>
</dbReference>
<dbReference type="AlphaFoldDB" id="Q4STD5"/>
<dbReference type="GO" id="GO:0004869">
    <property type="term" value="F:cysteine-type endopeptidase inhibitor activity"/>
    <property type="evidence" value="ECO:0007669"/>
    <property type="project" value="UniProtKB-KW"/>
</dbReference>
<evidence type="ECO:0000256" key="3">
    <source>
        <dbReference type="ARBA" id="ARBA00022729"/>
    </source>
</evidence>
<comment type="caution">
    <text evidence="9">The sequence shown here is derived from an EMBL/GenBank/DDBJ whole genome shotgun (WGS) entry which is preliminary data.</text>
</comment>
<keyword evidence="5" id="KW-0325">Glycoprotein</keyword>
<evidence type="ECO:0000256" key="5">
    <source>
        <dbReference type="ARBA" id="ARBA00023180"/>
    </source>
</evidence>
<gene>
    <name evidence="9" type="ORF">GSTENG00013007001</name>
</gene>
<dbReference type="Pfam" id="PF00031">
    <property type="entry name" value="Cystatin"/>
    <property type="match status" value="1"/>
</dbReference>
<dbReference type="GO" id="GO:0007204">
    <property type="term" value="P:positive regulation of cytosolic calcium ion concentration"/>
    <property type="evidence" value="ECO:0007669"/>
    <property type="project" value="TreeGrafter"/>
</dbReference>
<evidence type="ECO:0000256" key="7">
    <source>
        <dbReference type="SAM" id="SignalP"/>
    </source>
</evidence>
<organism evidence="9">
    <name type="scientific">Tetraodon nigroviridis</name>
    <name type="common">Spotted green pufferfish</name>
    <name type="synonym">Chelonodon nigroviridis</name>
    <dbReference type="NCBI Taxonomy" id="99883"/>
    <lineage>
        <taxon>Eukaryota</taxon>
        <taxon>Metazoa</taxon>
        <taxon>Chordata</taxon>
        <taxon>Craniata</taxon>
        <taxon>Vertebrata</taxon>
        <taxon>Euteleostomi</taxon>
        <taxon>Actinopterygii</taxon>
        <taxon>Neopterygii</taxon>
        <taxon>Teleostei</taxon>
        <taxon>Neoteleostei</taxon>
        <taxon>Acanthomorphata</taxon>
        <taxon>Eupercaria</taxon>
        <taxon>Tetraodontiformes</taxon>
        <taxon>Tetradontoidea</taxon>
        <taxon>Tetraodontidae</taxon>
        <taxon>Tetraodon</taxon>
    </lineage>
</organism>